<dbReference type="Proteomes" id="UP000619479">
    <property type="component" value="Unassembled WGS sequence"/>
</dbReference>
<sequence length="77" mass="8769">MEAWAAPPHSKIDLHQYAGTVVRYENPVVQQWLAALLTALESTERRLRQLGDDHWADWLRCVITHVLRAVTSMASST</sequence>
<keyword evidence="2" id="KW-1185">Reference proteome</keyword>
<reference evidence="1" key="1">
    <citation type="submission" date="2021-01" db="EMBL/GenBank/DDBJ databases">
        <title>Whole genome shotgun sequence of Actinoplanes cyaneus NBRC 14990.</title>
        <authorList>
            <person name="Komaki H."/>
            <person name="Tamura T."/>
        </authorList>
    </citation>
    <scope>NUCLEOTIDE SEQUENCE</scope>
    <source>
        <strain evidence="1">NBRC 14990</strain>
    </source>
</reference>
<gene>
    <name evidence="1" type="ORF">Acy02nite_75920</name>
</gene>
<evidence type="ECO:0000313" key="1">
    <source>
        <dbReference type="EMBL" id="GID69711.1"/>
    </source>
</evidence>
<name>A0A919MFZ9_9ACTN</name>
<dbReference type="EMBL" id="BOMH01000066">
    <property type="protein sequence ID" value="GID69711.1"/>
    <property type="molecule type" value="Genomic_DNA"/>
</dbReference>
<organism evidence="1 2">
    <name type="scientific">Actinoplanes cyaneus</name>
    <dbReference type="NCBI Taxonomy" id="52696"/>
    <lineage>
        <taxon>Bacteria</taxon>
        <taxon>Bacillati</taxon>
        <taxon>Actinomycetota</taxon>
        <taxon>Actinomycetes</taxon>
        <taxon>Micromonosporales</taxon>
        <taxon>Micromonosporaceae</taxon>
        <taxon>Actinoplanes</taxon>
    </lineage>
</organism>
<evidence type="ECO:0000313" key="2">
    <source>
        <dbReference type="Proteomes" id="UP000619479"/>
    </source>
</evidence>
<comment type="caution">
    <text evidence="1">The sequence shown here is derived from an EMBL/GenBank/DDBJ whole genome shotgun (WGS) entry which is preliminary data.</text>
</comment>
<dbReference type="AlphaFoldDB" id="A0A919MFZ9"/>
<proteinExistence type="predicted"/>
<protein>
    <submittedName>
        <fullName evidence="1">Uncharacterized protein</fullName>
    </submittedName>
</protein>
<accession>A0A919MFZ9</accession>